<dbReference type="GO" id="GO:0000160">
    <property type="term" value="P:phosphorelay signal transduction system"/>
    <property type="evidence" value="ECO:0007669"/>
    <property type="project" value="InterPro"/>
</dbReference>
<organism evidence="3 4">
    <name type="scientific">Mucilaginibacter psychrotolerans</name>
    <dbReference type="NCBI Taxonomy" id="1524096"/>
    <lineage>
        <taxon>Bacteria</taxon>
        <taxon>Pseudomonadati</taxon>
        <taxon>Bacteroidota</taxon>
        <taxon>Sphingobacteriia</taxon>
        <taxon>Sphingobacteriales</taxon>
        <taxon>Sphingobacteriaceae</taxon>
        <taxon>Mucilaginibacter</taxon>
    </lineage>
</organism>
<dbReference type="Gene3D" id="3.40.50.2300">
    <property type="match status" value="1"/>
</dbReference>
<feature type="modified residue" description="4-aspartylphosphate" evidence="1">
    <location>
        <position position="64"/>
    </location>
</feature>
<dbReference type="SMART" id="SM00448">
    <property type="entry name" value="REC"/>
    <property type="match status" value="1"/>
</dbReference>
<comment type="caution">
    <text evidence="3">The sequence shown here is derived from an EMBL/GenBank/DDBJ whole genome shotgun (WGS) entry which is preliminary data.</text>
</comment>
<dbReference type="RefSeq" id="WP_133230373.1">
    <property type="nucleotide sequence ID" value="NZ_SOZE01000001.1"/>
</dbReference>
<evidence type="ECO:0000313" key="4">
    <source>
        <dbReference type="Proteomes" id="UP000297540"/>
    </source>
</evidence>
<keyword evidence="4" id="KW-1185">Reference proteome</keyword>
<dbReference type="InterPro" id="IPR052893">
    <property type="entry name" value="TCS_response_regulator"/>
</dbReference>
<dbReference type="EMBL" id="SOZE01000001">
    <property type="protein sequence ID" value="TFF40726.1"/>
    <property type="molecule type" value="Genomic_DNA"/>
</dbReference>
<dbReference type="PANTHER" id="PTHR44520">
    <property type="entry name" value="RESPONSE REGULATOR RCP1-RELATED"/>
    <property type="match status" value="1"/>
</dbReference>
<proteinExistence type="predicted"/>
<dbReference type="InterPro" id="IPR011006">
    <property type="entry name" value="CheY-like_superfamily"/>
</dbReference>
<dbReference type="Pfam" id="PF00072">
    <property type="entry name" value="Response_reg"/>
    <property type="match status" value="1"/>
</dbReference>
<name>A0A4Y8SQS0_9SPHI</name>
<dbReference type="SUPFAM" id="SSF52172">
    <property type="entry name" value="CheY-like"/>
    <property type="match status" value="1"/>
</dbReference>
<dbReference type="InterPro" id="IPR001789">
    <property type="entry name" value="Sig_transdc_resp-reg_receiver"/>
</dbReference>
<keyword evidence="1" id="KW-0597">Phosphoprotein</keyword>
<dbReference type="AlphaFoldDB" id="A0A4Y8SQS0"/>
<feature type="domain" description="Response regulatory" evidence="2">
    <location>
        <begin position="7"/>
        <end position="134"/>
    </location>
</feature>
<sequence>MDSKIKIACIIDDDEIYTFTVKRVIARAEIAEQSIFFNSGASALDFFKANAQKSDILPELILLDINMPQLNGWQFLEEYVKLAPSLAKKTNIFIVSSSIDAEDYARAKKYKEVSDFIAKPITVDNLQKILSKLPN</sequence>
<accession>A0A4Y8SQS0</accession>
<dbReference type="OrthoDB" id="1121174at2"/>
<dbReference type="PROSITE" id="PS50110">
    <property type="entry name" value="RESPONSE_REGULATORY"/>
    <property type="match status" value="1"/>
</dbReference>
<dbReference type="Proteomes" id="UP000297540">
    <property type="component" value="Unassembled WGS sequence"/>
</dbReference>
<evidence type="ECO:0000259" key="2">
    <source>
        <dbReference type="PROSITE" id="PS50110"/>
    </source>
</evidence>
<evidence type="ECO:0000256" key="1">
    <source>
        <dbReference type="PROSITE-ProRule" id="PRU00169"/>
    </source>
</evidence>
<dbReference type="PANTHER" id="PTHR44520:SF2">
    <property type="entry name" value="RESPONSE REGULATOR RCP1"/>
    <property type="match status" value="1"/>
</dbReference>
<gene>
    <name evidence="3" type="ORF">E2R66_00685</name>
</gene>
<evidence type="ECO:0000313" key="3">
    <source>
        <dbReference type="EMBL" id="TFF40726.1"/>
    </source>
</evidence>
<reference evidence="3 4" key="1">
    <citation type="journal article" date="2017" name="Int. J. Syst. Evol. Microbiol.">
        <title>Mucilaginibacterpsychrotolerans sp. nov., isolated from peatlands.</title>
        <authorList>
            <person name="Deng Y."/>
            <person name="Shen L."/>
            <person name="Xu B."/>
            <person name="Liu Y."/>
            <person name="Gu Z."/>
            <person name="Liu H."/>
            <person name="Zhou Y."/>
        </authorList>
    </citation>
    <scope>NUCLEOTIDE SEQUENCE [LARGE SCALE GENOMIC DNA]</scope>
    <source>
        <strain evidence="3 4">NH7-4</strain>
    </source>
</reference>
<protein>
    <submittedName>
        <fullName evidence="3">Response regulator</fullName>
    </submittedName>
</protein>